<gene>
    <name evidence="2" type="ORF">I8755_18655</name>
</gene>
<dbReference type="Pfam" id="PF19650">
    <property type="entry name" value="DUF6153"/>
    <property type="match status" value="1"/>
</dbReference>
<feature type="region of interest" description="Disordered" evidence="1">
    <location>
        <begin position="37"/>
        <end position="72"/>
    </location>
</feature>
<dbReference type="EMBL" id="CP065959">
    <property type="protein sequence ID" value="QQC90204.1"/>
    <property type="molecule type" value="Genomic_DNA"/>
</dbReference>
<feature type="compositionally biased region" description="Low complexity" evidence="1">
    <location>
        <begin position="47"/>
        <end position="67"/>
    </location>
</feature>
<accession>A0A7T4PHL5</accession>
<sequence length="136" mass="13164">MTSAAQPSRRRPAGRGLLLLVLAVLAGVLAMHGLGSGPAPRPAHTSAAEGHGAAMAGAAAHQAAGDCAHTDGGAGHIDHADATCAATGISTPYEPPTPAVALRGAPSAAVLPAAAAGPAESERAPPDLAELQLLRI</sequence>
<evidence type="ECO:0008006" key="4">
    <source>
        <dbReference type="Google" id="ProtNLM"/>
    </source>
</evidence>
<reference evidence="2 3" key="1">
    <citation type="submission" date="2020-12" db="EMBL/GenBank/DDBJ databases">
        <title>Identification and biosynthesis of polyene macrolides produced by Streptomyces alfalfae Men-myco-93-63.</title>
        <authorList>
            <person name="Liu D."/>
            <person name="Li Y."/>
            <person name="Liu L."/>
            <person name="Han X."/>
            <person name="Shen F."/>
        </authorList>
    </citation>
    <scope>NUCLEOTIDE SEQUENCE [LARGE SCALE GENOMIC DNA]</scope>
    <source>
        <strain evidence="2 3">Men-myco-93-63</strain>
    </source>
</reference>
<name>A0A7T4PHL5_9ACTN</name>
<proteinExistence type="predicted"/>
<dbReference type="RefSeq" id="WP_198503117.1">
    <property type="nucleotide sequence ID" value="NZ_CP065959.1"/>
</dbReference>
<evidence type="ECO:0000313" key="2">
    <source>
        <dbReference type="EMBL" id="QQC90204.1"/>
    </source>
</evidence>
<organism evidence="2 3">
    <name type="scientific">Streptomyces alfalfae</name>
    <dbReference type="NCBI Taxonomy" id="1642299"/>
    <lineage>
        <taxon>Bacteria</taxon>
        <taxon>Bacillati</taxon>
        <taxon>Actinomycetota</taxon>
        <taxon>Actinomycetes</taxon>
        <taxon>Kitasatosporales</taxon>
        <taxon>Streptomycetaceae</taxon>
        <taxon>Streptomyces</taxon>
    </lineage>
</organism>
<dbReference type="Proteomes" id="UP000596130">
    <property type="component" value="Chromosome"/>
</dbReference>
<dbReference type="InterPro" id="IPR046151">
    <property type="entry name" value="DUF6153"/>
</dbReference>
<protein>
    <recommendedName>
        <fullName evidence="4">DUF1328 domain-containing protein</fullName>
    </recommendedName>
</protein>
<evidence type="ECO:0000256" key="1">
    <source>
        <dbReference type="SAM" id="MobiDB-lite"/>
    </source>
</evidence>
<dbReference type="AlphaFoldDB" id="A0A7T4PHL5"/>
<evidence type="ECO:0000313" key="3">
    <source>
        <dbReference type="Proteomes" id="UP000596130"/>
    </source>
</evidence>